<evidence type="ECO:0000256" key="1">
    <source>
        <dbReference type="ARBA" id="ARBA00004141"/>
    </source>
</evidence>
<keyword evidence="4 6" id="KW-1133">Transmembrane helix</keyword>
<evidence type="ECO:0000256" key="3">
    <source>
        <dbReference type="ARBA" id="ARBA00022692"/>
    </source>
</evidence>
<name>A0ABY8E8T6_9FIRM</name>
<comment type="subcellular location">
    <subcellularLocation>
        <location evidence="1">Membrane</location>
        <topology evidence="1">Multi-pass membrane protein</topology>
    </subcellularLocation>
</comment>
<accession>A0ABY8E8T6</accession>
<dbReference type="Pfam" id="PF00420">
    <property type="entry name" value="Oxidored_q2"/>
    <property type="match status" value="1"/>
</dbReference>
<organism evidence="7 8">
    <name type="scientific">Tepidibacter hydrothermalis</name>
    <dbReference type="NCBI Taxonomy" id="3036126"/>
    <lineage>
        <taxon>Bacteria</taxon>
        <taxon>Bacillati</taxon>
        <taxon>Bacillota</taxon>
        <taxon>Clostridia</taxon>
        <taxon>Peptostreptococcales</taxon>
        <taxon>Peptostreptococcaceae</taxon>
        <taxon>Tepidibacter</taxon>
    </lineage>
</organism>
<protein>
    <submittedName>
        <fullName evidence="7">Cation:proton antiporter subunit C</fullName>
    </submittedName>
</protein>
<dbReference type="InterPro" id="IPR039428">
    <property type="entry name" value="NUOK/Mnh_C1-like"/>
</dbReference>
<keyword evidence="5 6" id="KW-0472">Membrane</keyword>
<keyword evidence="3 6" id="KW-0812">Transmembrane</keyword>
<dbReference type="Proteomes" id="UP001222800">
    <property type="component" value="Chromosome"/>
</dbReference>
<dbReference type="PANTHER" id="PTHR34583:SF3">
    <property type="entry name" value="MULTISUBUNIT SODIUM_HYDROGEN ANTIPORTER, MNHC SUBUNIT"/>
    <property type="match status" value="1"/>
</dbReference>
<evidence type="ECO:0000256" key="5">
    <source>
        <dbReference type="ARBA" id="ARBA00023136"/>
    </source>
</evidence>
<feature type="transmembrane region" description="Helical" evidence="6">
    <location>
        <begin position="34"/>
        <end position="56"/>
    </location>
</feature>
<proteinExistence type="inferred from homology"/>
<comment type="similarity">
    <text evidence="2">Belongs to the CPA3 antiporters (TC 2.A.63) subunit C family.</text>
</comment>
<reference evidence="7 8" key="1">
    <citation type="submission" date="2023-03" db="EMBL/GenBank/DDBJ databases">
        <title>Complete genome sequence of Tepidibacter sp. SWIR-1, isolated from a deep-sea hydrothermal vent.</title>
        <authorList>
            <person name="Li X."/>
        </authorList>
    </citation>
    <scope>NUCLEOTIDE SEQUENCE [LARGE SCALE GENOMIC DNA]</scope>
    <source>
        <strain evidence="7 8">SWIR-1</strain>
    </source>
</reference>
<keyword evidence="8" id="KW-1185">Reference proteome</keyword>
<dbReference type="EMBL" id="CP120733">
    <property type="protein sequence ID" value="WFD09317.1"/>
    <property type="molecule type" value="Genomic_DNA"/>
</dbReference>
<gene>
    <name evidence="7" type="ORF">P4S50_13085</name>
</gene>
<sequence length="120" mass="13382">MQNLMNNYIEVGAIVLFGIGFMTLLLNNNMIKKIIGLNIMDTAIFLFFIARGYIYGKDAPIVVGEFKGVDGYINPVPTSLMLTGIVVSVSMTAFMLALTIKLHEKYKTIDLREILNMKEG</sequence>
<dbReference type="InterPro" id="IPR050601">
    <property type="entry name" value="CPA3_antiporter_subunitC"/>
</dbReference>
<feature type="transmembrane region" description="Helical" evidence="6">
    <location>
        <begin position="76"/>
        <end position="98"/>
    </location>
</feature>
<dbReference type="PANTHER" id="PTHR34583">
    <property type="entry name" value="ANTIPORTER SUBUNIT MNHC2-RELATED"/>
    <property type="match status" value="1"/>
</dbReference>
<evidence type="ECO:0000256" key="2">
    <source>
        <dbReference type="ARBA" id="ARBA00010388"/>
    </source>
</evidence>
<dbReference type="Gene3D" id="1.10.287.3510">
    <property type="match status" value="1"/>
</dbReference>
<evidence type="ECO:0000256" key="4">
    <source>
        <dbReference type="ARBA" id="ARBA00022989"/>
    </source>
</evidence>
<dbReference type="RefSeq" id="WP_277731242.1">
    <property type="nucleotide sequence ID" value="NZ_CP120733.1"/>
</dbReference>
<evidence type="ECO:0000313" key="8">
    <source>
        <dbReference type="Proteomes" id="UP001222800"/>
    </source>
</evidence>
<evidence type="ECO:0000313" key="7">
    <source>
        <dbReference type="EMBL" id="WFD09317.1"/>
    </source>
</evidence>
<feature type="transmembrane region" description="Helical" evidence="6">
    <location>
        <begin position="6"/>
        <end position="27"/>
    </location>
</feature>
<evidence type="ECO:0000256" key="6">
    <source>
        <dbReference type="SAM" id="Phobius"/>
    </source>
</evidence>